<feature type="domain" description="Bacterial virulence protein VirB8" evidence="6">
    <location>
        <begin position="21"/>
        <end position="226"/>
    </location>
</feature>
<evidence type="ECO:0000256" key="5">
    <source>
        <dbReference type="SAM" id="Phobius"/>
    </source>
</evidence>
<dbReference type="Gene3D" id="3.10.450.230">
    <property type="entry name" value="VirB8 protein"/>
    <property type="match status" value="1"/>
</dbReference>
<name>A0A848NGC5_9BURK</name>
<dbReference type="SUPFAM" id="SSF54427">
    <property type="entry name" value="NTF2-like"/>
    <property type="match status" value="1"/>
</dbReference>
<dbReference type="Proteomes" id="UP000542405">
    <property type="component" value="Unassembled WGS sequence"/>
</dbReference>
<gene>
    <name evidence="7" type="ORF">HGQ98_07930</name>
</gene>
<protein>
    <submittedName>
        <fullName evidence="7">Type IV secretion system protein</fullName>
    </submittedName>
</protein>
<evidence type="ECO:0000313" key="8">
    <source>
        <dbReference type="Proteomes" id="UP000542405"/>
    </source>
</evidence>
<dbReference type="GO" id="GO:0030255">
    <property type="term" value="P:protein secretion by the type IV secretion system"/>
    <property type="evidence" value="ECO:0007669"/>
    <property type="project" value="InterPro"/>
</dbReference>
<sequence length="231" mass="26241">MPTDDPKLSIQQELDRKRGLERDLLTEFLTSRRNAWRMATGAMLFATLAGVALISILPLKEAPLPYVVRVNDATGEIEHVTQLGNGKEDYGERIARFFIHQYVLACEGYDWNTIQNNYDRCGLFSAPDVQRAYYAKFQDNANTGYEALDTRYGKHTRIVVNVRSISLGPNHSATVRFTRRLEGSDTNQKPEQLIATLAYRYVNTPLTESIGRDNPLGFQVITYTTDVETLR</sequence>
<organism evidence="7 8">
    <name type="scientific">Achromobacter ruhlandii</name>
    <dbReference type="NCBI Taxonomy" id="72557"/>
    <lineage>
        <taxon>Bacteria</taxon>
        <taxon>Pseudomonadati</taxon>
        <taxon>Pseudomonadota</taxon>
        <taxon>Betaproteobacteria</taxon>
        <taxon>Burkholderiales</taxon>
        <taxon>Alcaligenaceae</taxon>
        <taxon>Achromobacter</taxon>
    </lineage>
</organism>
<dbReference type="PIRSF" id="PIRSF003299">
    <property type="entry name" value="VirB8_PtlE"/>
    <property type="match status" value="1"/>
</dbReference>
<proteinExistence type="predicted"/>
<evidence type="ECO:0000259" key="6">
    <source>
        <dbReference type="Pfam" id="PF04335"/>
    </source>
</evidence>
<dbReference type="GO" id="GO:0016020">
    <property type="term" value="C:membrane"/>
    <property type="evidence" value="ECO:0007669"/>
    <property type="project" value="UniProtKB-SubCell"/>
</dbReference>
<reference evidence="7 8" key="1">
    <citation type="submission" date="2020-04" db="EMBL/GenBank/DDBJ databases">
        <title>Achromobacter ruhlandii genome sequencing and assembly.</title>
        <authorList>
            <person name="Martins R.C.R."/>
            <person name="Perdigao-Neto L.V."/>
            <person name="Levin A.S.S."/>
            <person name="Costa S.F."/>
        </authorList>
    </citation>
    <scope>NUCLEOTIDE SEQUENCE [LARGE SCALE GENOMIC DNA]</scope>
    <source>
        <strain evidence="7 8">9035ralo</strain>
    </source>
</reference>
<evidence type="ECO:0000256" key="4">
    <source>
        <dbReference type="ARBA" id="ARBA00023136"/>
    </source>
</evidence>
<dbReference type="InterPro" id="IPR007430">
    <property type="entry name" value="VirB8"/>
</dbReference>
<keyword evidence="4 5" id="KW-0472">Membrane</keyword>
<evidence type="ECO:0000256" key="1">
    <source>
        <dbReference type="ARBA" id="ARBA00004167"/>
    </source>
</evidence>
<accession>A0A848NGC5</accession>
<dbReference type="Pfam" id="PF04335">
    <property type="entry name" value="VirB8"/>
    <property type="match status" value="1"/>
</dbReference>
<comment type="caution">
    <text evidence="7">The sequence shown here is derived from an EMBL/GenBank/DDBJ whole genome shotgun (WGS) entry which is preliminary data.</text>
</comment>
<evidence type="ECO:0000313" key="7">
    <source>
        <dbReference type="EMBL" id="NMU89782.1"/>
    </source>
</evidence>
<dbReference type="InterPro" id="IPR026264">
    <property type="entry name" value="VirB8/PtlE"/>
</dbReference>
<dbReference type="AlphaFoldDB" id="A0A848NGC5"/>
<dbReference type="EMBL" id="JABBZE010000054">
    <property type="protein sequence ID" value="NMU89782.1"/>
    <property type="molecule type" value="Genomic_DNA"/>
</dbReference>
<dbReference type="CDD" id="cd16424">
    <property type="entry name" value="VirB8"/>
    <property type="match status" value="1"/>
</dbReference>
<evidence type="ECO:0000256" key="3">
    <source>
        <dbReference type="ARBA" id="ARBA00022989"/>
    </source>
</evidence>
<comment type="subcellular location">
    <subcellularLocation>
        <location evidence="1">Membrane</location>
        <topology evidence="1">Single-pass membrane protein</topology>
    </subcellularLocation>
</comment>
<keyword evidence="2 5" id="KW-0812">Transmembrane</keyword>
<dbReference type="RefSeq" id="WP_116520123.1">
    <property type="nucleotide sequence ID" value="NZ_JABBZE010000054.1"/>
</dbReference>
<evidence type="ECO:0000256" key="2">
    <source>
        <dbReference type="ARBA" id="ARBA00022692"/>
    </source>
</evidence>
<keyword evidence="3 5" id="KW-1133">Transmembrane helix</keyword>
<dbReference type="InterPro" id="IPR032710">
    <property type="entry name" value="NTF2-like_dom_sf"/>
</dbReference>
<feature type="transmembrane region" description="Helical" evidence="5">
    <location>
        <begin position="35"/>
        <end position="59"/>
    </location>
</feature>